<comment type="similarity">
    <text evidence="8">Belongs to the trans-sulfuration enzymes family.</text>
</comment>
<comment type="cofactor">
    <cofactor evidence="1 8">
        <name>pyridoxal 5'-phosphate</name>
        <dbReference type="ChEBI" id="CHEBI:597326"/>
    </cofactor>
</comment>
<dbReference type="GO" id="GO:0009086">
    <property type="term" value="P:methionine biosynthetic process"/>
    <property type="evidence" value="ECO:0007669"/>
    <property type="project" value="UniProtKB-ARBA"/>
</dbReference>
<evidence type="ECO:0000313" key="10">
    <source>
        <dbReference type="EMBL" id="CEK75473.1"/>
    </source>
</evidence>
<evidence type="ECO:0000256" key="3">
    <source>
        <dbReference type="ARBA" id="ARBA00060510"/>
    </source>
</evidence>
<dbReference type="SUPFAM" id="SSF53383">
    <property type="entry name" value="PLP-dependent transferases"/>
    <property type="match status" value="1"/>
</dbReference>
<accession>A0A0B7A4E4</accession>
<dbReference type="InterPro" id="IPR015424">
    <property type="entry name" value="PyrdxlP-dep_Trfase"/>
</dbReference>
<protein>
    <recommendedName>
        <fullName evidence="6">plant cystathionine gamma-synthase</fullName>
        <ecNumber evidence="6">2.5.1.160</ecNumber>
    </recommendedName>
</protein>
<comment type="catalytic activity">
    <reaction evidence="5">
        <text>O-phospho-L-homoserine + L-cysteine = L,L-cystathionine + phosphate</text>
        <dbReference type="Rhea" id="RHEA:80891"/>
        <dbReference type="ChEBI" id="CHEBI:35235"/>
        <dbReference type="ChEBI" id="CHEBI:43474"/>
        <dbReference type="ChEBI" id="CHEBI:57590"/>
        <dbReference type="ChEBI" id="CHEBI:58161"/>
        <dbReference type="EC" id="2.5.1.160"/>
    </reaction>
</comment>
<dbReference type="PANTHER" id="PTHR11808:SF80">
    <property type="entry name" value="CYSTATHIONINE GAMMA-LYASE"/>
    <property type="match status" value="1"/>
</dbReference>
<keyword evidence="2 7" id="KW-0663">Pyridoxal phosphate</keyword>
<dbReference type="InterPro" id="IPR015422">
    <property type="entry name" value="PyrdxlP-dep_Trfase_small"/>
</dbReference>
<dbReference type="EC" id="2.5.1.160" evidence="6"/>
<dbReference type="Gene3D" id="3.90.1150.10">
    <property type="entry name" value="Aspartate Aminotransferase, domain 1"/>
    <property type="match status" value="1"/>
</dbReference>
<dbReference type="InterPro" id="IPR054542">
    <property type="entry name" value="Cys_met_metab_PP"/>
</dbReference>
<dbReference type="AlphaFoldDB" id="A0A0B7A4E4"/>
<comment type="catalytic activity">
    <reaction evidence="4">
        <text>O-succinyl-L-homoserine + L-cysteine = L,L-cystathionine + succinate + H(+)</text>
        <dbReference type="Rhea" id="RHEA:20397"/>
        <dbReference type="ChEBI" id="CHEBI:15378"/>
        <dbReference type="ChEBI" id="CHEBI:30031"/>
        <dbReference type="ChEBI" id="CHEBI:35235"/>
        <dbReference type="ChEBI" id="CHEBI:57661"/>
        <dbReference type="ChEBI" id="CHEBI:58161"/>
    </reaction>
</comment>
<evidence type="ECO:0000256" key="8">
    <source>
        <dbReference type="RuleBase" id="RU362118"/>
    </source>
</evidence>
<evidence type="ECO:0000313" key="9">
    <source>
        <dbReference type="EMBL" id="CEK75472.1"/>
    </source>
</evidence>
<dbReference type="EMBL" id="HACG01028608">
    <property type="protein sequence ID" value="CEK75473.1"/>
    <property type="molecule type" value="Transcribed_RNA"/>
</dbReference>
<dbReference type="PANTHER" id="PTHR11808">
    <property type="entry name" value="TRANS-SULFURATION ENZYME FAMILY MEMBER"/>
    <property type="match status" value="1"/>
</dbReference>
<sequence>KRCASIKHSHKLRHSRESYMSVVAITNRPFSKTVVSMSQSVRHTPAKTNYDLALSGLTLNDVDPSTVLASSYLAFQGTVTQPLVPPIYHSSTYVLEKLEDCLQGMSDGGSVYSRLSNPTTEATEAVINAIERGAGSLTFASGMAAITSCLLGFLKTGDHVIYQIPCYPGTIKALKYMRDVFHIEISAVTEITVDEVQKHIKPNTKMIWIETPCNPENVVVDVQAFGTLCRAKDILLGVDATFGSPALQHLIPYGVDFSVHSCTKYMGGHSDLIGGCVTARTNVQWRILKNIQGMLGNMLSPHDSSLLLRGLKTLPIRMQRISESALKVATFLEQHPKVQRVSYPGLKSHPQHDIAKRQMTAFSGMIMAEIKGGEYGGRTVAEGVRILRLAVSLGGVDSILEHPYSMTHGRYLLSEEEIAQSRVTPGMLRISIGLEDAGDLIRDFEQALEKVEL</sequence>
<dbReference type="EMBL" id="HACG01028607">
    <property type="protein sequence ID" value="CEK75472.1"/>
    <property type="molecule type" value="Transcribed_RNA"/>
</dbReference>
<reference evidence="9" key="1">
    <citation type="submission" date="2014-12" db="EMBL/GenBank/DDBJ databases">
        <title>Insight into the proteome of Arion vulgaris.</title>
        <authorList>
            <person name="Aradska J."/>
            <person name="Bulat T."/>
            <person name="Smidak R."/>
            <person name="Sarate P."/>
            <person name="Gangsoo J."/>
            <person name="Sialana F."/>
            <person name="Bilban M."/>
            <person name="Lubec G."/>
        </authorList>
    </citation>
    <scope>NUCLEOTIDE SEQUENCE</scope>
    <source>
        <tissue evidence="9">Skin</tissue>
    </source>
</reference>
<organism evidence="9">
    <name type="scientific">Arion vulgaris</name>
    <dbReference type="NCBI Taxonomy" id="1028688"/>
    <lineage>
        <taxon>Eukaryota</taxon>
        <taxon>Metazoa</taxon>
        <taxon>Spiralia</taxon>
        <taxon>Lophotrochozoa</taxon>
        <taxon>Mollusca</taxon>
        <taxon>Gastropoda</taxon>
        <taxon>Heterobranchia</taxon>
        <taxon>Euthyneura</taxon>
        <taxon>Panpulmonata</taxon>
        <taxon>Eupulmonata</taxon>
        <taxon>Stylommatophora</taxon>
        <taxon>Helicina</taxon>
        <taxon>Arionoidea</taxon>
        <taxon>Arionidae</taxon>
        <taxon>Arion</taxon>
    </lineage>
</organism>
<dbReference type="CDD" id="cd00614">
    <property type="entry name" value="CGS_like"/>
    <property type="match status" value="1"/>
</dbReference>
<feature type="modified residue" description="N6-(pyridoxal phosphate)lysine" evidence="7">
    <location>
        <position position="264"/>
    </location>
</feature>
<evidence type="ECO:0000256" key="6">
    <source>
        <dbReference type="ARBA" id="ARBA00093596"/>
    </source>
</evidence>
<name>A0A0B7A4E4_9EUPU</name>
<gene>
    <name evidence="9" type="primary">ORF95681</name>
    <name evidence="10" type="synonym">ORF95685</name>
</gene>
<evidence type="ECO:0000256" key="2">
    <source>
        <dbReference type="ARBA" id="ARBA00022898"/>
    </source>
</evidence>
<dbReference type="PIRSF" id="PIRSF001434">
    <property type="entry name" value="CGS"/>
    <property type="match status" value="1"/>
</dbReference>
<dbReference type="GO" id="GO:0019346">
    <property type="term" value="P:transsulfuration"/>
    <property type="evidence" value="ECO:0007669"/>
    <property type="project" value="InterPro"/>
</dbReference>
<dbReference type="GO" id="GO:0030170">
    <property type="term" value="F:pyridoxal phosphate binding"/>
    <property type="evidence" value="ECO:0007669"/>
    <property type="project" value="InterPro"/>
</dbReference>
<evidence type="ECO:0000256" key="4">
    <source>
        <dbReference type="ARBA" id="ARBA00093222"/>
    </source>
</evidence>
<dbReference type="GO" id="GO:0016846">
    <property type="term" value="F:carbon-sulfur lyase activity"/>
    <property type="evidence" value="ECO:0007669"/>
    <property type="project" value="TreeGrafter"/>
</dbReference>
<dbReference type="FunFam" id="3.90.1150.10:FF:000033">
    <property type="entry name" value="Cystathionine gamma-synthase"/>
    <property type="match status" value="1"/>
</dbReference>
<dbReference type="InterPro" id="IPR000277">
    <property type="entry name" value="Cys/Met-Metab_PyrdxlP-dep_enz"/>
</dbReference>
<dbReference type="FunFam" id="3.40.640.10:FF:000046">
    <property type="entry name" value="Cystathionine gamma-lyase"/>
    <property type="match status" value="1"/>
</dbReference>
<comment type="pathway">
    <text evidence="3">Amino-acid biosynthesis; L-methionine biosynthesis via de novo pathway; L-cystathionine from O-succinyl-L-homoserine: step 1/1.</text>
</comment>
<feature type="non-terminal residue" evidence="9">
    <location>
        <position position="1"/>
    </location>
</feature>
<dbReference type="Gene3D" id="3.40.640.10">
    <property type="entry name" value="Type I PLP-dependent aspartate aminotransferase-like (Major domain)"/>
    <property type="match status" value="1"/>
</dbReference>
<evidence type="ECO:0000256" key="7">
    <source>
        <dbReference type="PIRSR" id="PIRSR001434-2"/>
    </source>
</evidence>
<evidence type="ECO:0000256" key="5">
    <source>
        <dbReference type="ARBA" id="ARBA00093261"/>
    </source>
</evidence>
<proteinExistence type="inferred from homology"/>
<dbReference type="InterPro" id="IPR015421">
    <property type="entry name" value="PyrdxlP-dep_Trfase_major"/>
</dbReference>
<dbReference type="PROSITE" id="PS00868">
    <property type="entry name" value="CYS_MET_METAB_PP"/>
    <property type="match status" value="1"/>
</dbReference>
<dbReference type="Pfam" id="PF01053">
    <property type="entry name" value="Cys_Met_Meta_PP"/>
    <property type="match status" value="1"/>
</dbReference>
<dbReference type="GO" id="GO:0019344">
    <property type="term" value="P:cysteine biosynthetic process"/>
    <property type="evidence" value="ECO:0007669"/>
    <property type="project" value="UniProtKB-UniPathway"/>
</dbReference>
<dbReference type="GO" id="GO:0005737">
    <property type="term" value="C:cytoplasm"/>
    <property type="evidence" value="ECO:0007669"/>
    <property type="project" value="TreeGrafter"/>
</dbReference>
<dbReference type="UniPathway" id="UPA00136">
    <property type="reaction ID" value="UER00202"/>
</dbReference>
<evidence type="ECO:0000256" key="1">
    <source>
        <dbReference type="ARBA" id="ARBA00001933"/>
    </source>
</evidence>